<sequence>MGCLLGELYTGRALFLFKTGNTQIEQEQSQFELILARINASVPKEMIEESKKRGRCTLTFHFLDNREEINNQDSLMSLMREESDLPLFDLLKFMLVFDPSKRPSFEEVLNHKFFAGI</sequence>
<evidence type="ECO:0000313" key="8">
    <source>
        <dbReference type="EMBL" id="PIC21930.1"/>
    </source>
</evidence>
<dbReference type="InterPro" id="IPR000719">
    <property type="entry name" value="Prot_kinase_dom"/>
</dbReference>
<comment type="caution">
    <text evidence="8">The sequence shown here is derived from an EMBL/GenBank/DDBJ whole genome shotgun (WGS) entry which is preliminary data.</text>
</comment>
<keyword evidence="1" id="KW-0723">Serine/threonine-protein kinase</keyword>
<dbReference type="GO" id="GO:0043484">
    <property type="term" value="P:regulation of RNA splicing"/>
    <property type="evidence" value="ECO:0007669"/>
    <property type="project" value="TreeGrafter"/>
</dbReference>
<reference evidence="9" key="1">
    <citation type="submission" date="2017-10" db="EMBL/GenBank/DDBJ databases">
        <title>Rapid genome shrinkage in a self-fertile nematode reveals novel sperm competition proteins.</title>
        <authorList>
            <person name="Yin D."/>
            <person name="Schwarz E.M."/>
            <person name="Thomas C.G."/>
            <person name="Felde R.L."/>
            <person name="Korf I.F."/>
            <person name="Cutter A.D."/>
            <person name="Schartner C.M."/>
            <person name="Ralston E.J."/>
            <person name="Meyer B.J."/>
            <person name="Haag E.S."/>
        </authorList>
    </citation>
    <scope>NUCLEOTIDE SEQUENCE [LARGE SCALE GENOMIC DNA]</scope>
    <source>
        <strain evidence="9">JU1422</strain>
    </source>
</reference>
<protein>
    <recommendedName>
        <fullName evidence="7">Protein kinase domain-containing protein</fullName>
    </recommendedName>
</protein>
<dbReference type="InterPro" id="IPR051175">
    <property type="entry name" value="CLK_kinases"/>
</dbReference>
<accession>A0A2G5T3U8</accession>
<organism evidence="8 9">
    <name type="scientific">Caenorhabditis nigoni</name>
    <dbReference type="NCBI Taxonomy" id="1611254"/>
    <lineage>
        <taxon>Eukaryota</taxon>
        <taxon>Metazoa</taxon>
        <taxon>Ecdysozoa</taxon>
        <taxon>Nematoda</taxon>
        <taxon>Chromadorea</taxon>
        <taxon>Rhabditida</taxon>
        <taxon>Rhabditina</taxon>
        <taxon>Rhabditomorpha</taxon>
        <taxon>Rhabditoidea</taxon>
        <taxon>Rhabditidae</taxon>
        <taxon>Peloderinae</taxon>
        <taxon>Caenorhabditis</taxon>
    </lineage>
</organism>
<comment type="similarity">
    <text evidence="6">Belongs to the protein kinase superfamily. CMGC Ser/Thr protein kinase family. Lammer subfamily.</text>
</comment>
<keyword evidence="9" id="KW-1185">Reference proteome</keyword>
<dbReference type="AlphaFoldDB" id="A0A2G5T3U8"/>
<dbReference type="Gene3D" id="1.10.510.10">
    <property type="entry name" value="Transferase(Phosphotransferase) domain 1"/>
    <property type="match status" value="1"/>
</dbReference>
<name>A0A2G5T3U8_9PELO</name>
<dbReference type="EMBL" id="PDUG01000006">
    <property type="protein sequence ID" value="PIC21930.1"/>
    <property type="molecule type" value="Genomic_DNA"/>
</dbReference>
<evidence type="ECO:0000256" key="2">
    <source>
        <dbReference type="ARBA" id="ARBA00022679"/>
    </source>
</evidence>
<gene>
    <name evidence="8" type="primary">Cnig_chr_X.g26591</name>
    <name evidence="8" type="ORF">B9Z55_026591</name>
</gene>
<evidence type="ECO:0000256" key="3">
    <source>
        <dbReference type="ARBA" id="ARBA00022741"/>
    </source>
</evidence>
<evidence type="ECO:0000313" key="9">
    <source>
        <dbReference type="Proteomes" id="UP000230233"/>
    </source>
</evidence>
<dbReference type="PANTHER" id="PTHR45646:SF8">
    <property type="entry name" value="PROTEIN KINASE DOMAIN-CONTAINING PROTEIN"/>
    <property type="match status" value="1"/>
</dbReference>
<dbReference type="GO" id="GO:0005634">
    <property type="term" value="C:nucleus"/>
    <property type="evidence" value="ECO:0007669"/>
    <property type="project" value="TreeGrafter"/>
</dbReference>
<evidence type="ECO:0000259" key="7">
    <source>
        <dbReference type="PROSITE" id="PS50011"/>
    </source>
</evidence>
<keyword evidence="4" id="KW-0418">Kinase</keyword>
<dbReference type="PANTHER" id="PTHR45646">
    <property type="entry name" value="SERINE/THREONINE-PROTEIN KINASE DOA-RELATED"/>
    <property type="match status" value="1"/>
</dbReference>
<evidence type="ECO:0000256" key="4">
    <source>
        <dbReference type="ARBA" id="ARBA00022777"/>
    </source>
</evidence>
<evidence type="ECO:0000256" key="6">
    <source>
        <dbReference type="ARBA" id="ARBA00037966"/>
    </source>
</evidence>
<dbReference type="OrthoDB" id="5979581at2759"/>
<keyword evidence="2" id="KW-0808">Transferase</keyword>
<keyword evidence="5" id="KW-0067">ATP-binding</keyword>
<dbReference type="GO" id="GO:0005524">
    <property type="term" value="F:ATP binding"/>
    <property type="evidence" value="ECO:0007669"/>
    <property type="project" value="UniProtKB-KW"/>
</dbReference>
<feature type="domain" description="Protein kinase" evidence="7">
    <location>
        <begin position="1"/>
        <end position="114"/>
    </location>
</feature>
<keyword evidence="3" id="KW-0547">Nucleotide-binding</keyword>
<proteinExistence type="inferred from homology"/>
<dbReference type="SUPFAM" id="SSF56112">
    <property type="entry name" value="Protein kinase-like (PK-like)"/>
    <property type="match status" value="1"/>
</dbReference>
<dbReference type="InterPro" id="IPR011009">
    <property type="entry name" value="Kinase-like_dom_sf"/>
</dbReference>
<dbReference type="GO" id="GO:0004674">
    <property type="term" value="F:protein serine/threonine kinase activity"/>
    <property type="evidence" value="ECO:0007669"/>
    <property type="project" value="UniProtKB-KW"/>
</dbReference>
<dbReference type="Proteomes" id="UP000230233">
    <property type="component" value="Chromosome X"/>
</dbReference>
<evidence type="ECO:0000256" key="1">
    <source>
        <dbReference type="ARBA" id="ARBA00022527"/>
    </source>
</evidence>
<dbReference type="Pfam" id="PF00069">
    <property type="entry name" value="Pkinase"/>
    <property type="match status" value="1"/>
</dbReference>
<dbReference type="PROSITE" id="PS50011">
    <property type="entry name" value="PROTEIN_KINASE_DOM"/>
    <property type="match status" value="1"/>
</dbReference>
<evidence type="ECO:0000256" key="5">
    <source>
        <dbReference type="ARBA" id="ARBA00022840"/>
    </source>
</evidence>